<reference evidence="3" key="1">
    <citation type="journal article" date="2021" name="Microorganisms">
        <title>Phylogenomic Reconstruction and Metabolic Potential of the Genus Aminobacter.</title>
        <authorList>
            <person name="Artuso I."/>
            <person name="Turrini P."/>
            <person name="Pirolo M."/>
            <person name="Lugli G.A."/>
            <person name="Ventura M."/>
            <person name="Visca P."/>
        </authorList>
    </citation>
    <scope>NUCLEOTIDE SEQUENCE</scope>
    <source>
        <strain evidence="3">LMG 26462</strain>
    </source>
</reference>
<dbReference type="PANTHER" id="PTHR44119">
    <property type="entry name" value="MAGNESIUM-CHELATASE SUBUNIT CHLH, CHLOROPLASTIC"/>
    <property type="match status" value="1"/>
</dbReference>
<dbReference type="CDD" id="cd10150">
    <property type="entry name" value="CobN_like"/>
    <property type="match status" value="1"/>
</dbReference>
<feature type="domain" description="CobN/magnesium chelatase" evidence="2">
    <location>
        <begin position="567"/>
        <end position="788"/>
    </location>
</feature>
<dbReference type="RefSeq" id="WP_214388962.1">
    <property type="nucleotide sequence ID" value="NZ_JAFLWW010000003.1"/>
</dbReference>
<proteinExistence type="predicted"/>
<protein>
    <submittedName>
        <fullName evidence="3">Cobaltochelatase subunit CobN</fullName>
    </submittedName>
</protein>
<feature type="region of interest" description="Disordered" evidence="1">
    <location>
        <begin position="548"/>
        <end position="575"/>
    </location>
</feature>
<gene>
    <name evidence="3" type="ORF">J1C56_11055</name>
</gene>
<dbReference type="Pfam" id="PF02514">
    <property type="entry name" value="CobN-Mg_chel"/>
    <property type="match status" value="3"/>
</dbReference>
<dbReference type="InterPro" id="IPR003672">
    <property type="entry name" value="CobN/Mg_chltase"/>
</dbReference>
<dbReference type="EMBL" id="JAFLWW010000003">
    <property type="protein sequence ID" value="MBT1156130.1"/>
    <property type="molecule type" value="Genomic_DNA"/>
</dbReference>
<evidence type="ECO:0000313" key="4">
    <source>
        <dbReference type="Proteomes" id="UP001138921"/>
    </source>
</evidence>
<comment type="caution">
    <text evidence="3">The sequence shown here is derived from an EMBL/GenBank/DDBJ whole genome shotgun (WGS) entry which is preliminary data.</text>
</comment>
<organism evidence="3 4">
    <name type="scientific">Aminobacter anthyllidis</name>
    <dbReference type="NCBI Taxonomy" id="1035067"/>
    <lineage>
        <taxon>Bacteria</taxon>
        <taxon>Pseudomonadati</taxon>
        <taxon>Pseudomonadota</taxon>
        <taxon>Alphaproteobacteria</taxon>
        <taxon>Hyphomicrobiales</taxon>
        <taxon>Phyllobacteriaceae</taxon>
        <taxon>Aminobacter</taxon>
    </lineage>
</organism>
<reference evidence="3" key="2">
    <citation type="submission" date="2021-03" db="EMBL/GenBank/DDBJ databases">
        <authorList>
            <person name="Artuso I."/>
            <person name="Turrini P."/>
            <person name="Pirolo M."/>
            <person name="Lugli G.A."/>
            <person name="Ventura M."/>
            <person name="Visca P."/>
        </authorList>
    </citation>
    <scope>NUCLEOTIDE SEQUENCE</scope>
    <source>
        <strain evidence="3">LMG 26462</strain>
    </source>
</reference>
<feature type="domain" description="CobN/magnesium chelatase" evidence="2">
    <location>
        <begin position="796"/>
        <end position="1196"/>
    </location>
</feature>
<feature type="region of interest" description="Disordered" evidence="1">
    <location>
        <begin position="192"/>
        <end position="229"/>
    </location>
</feature>
<evidence type="ECO:0000256" key="1">
    <source>
        <dbReference type="SAM" id="MobiDB-lite"/>
    </source>
</evidence>
<feature type="domain" description="CobN/magnesium chelatase" evidence="2">
    <location>
        <begin position="141"/>
        <end position="503"/>
    </location>
</feature>
<dbReference type="PANTHER" id="PTHR44119:SF4">
    <property type="entry name" value="AEROBIC COBALTOCHELATASE SUBUNIT COBN"/>
    <property type="match status" value="1"/>
</dbReference>
<evidence type="ECO:0000313" key="3">
    <source>
        <dbReference type="EMBL" id="MBT1156130.1"/>
    </source>
</evidence>
<accession>A0A9X1AA75</accession>
<feature type="region of interest" description="Disordered" evidence="1">
    <location>
        <begin position="816"/>
        <end position="844"/>
    </location>
</feature>
<keyword evidence="4" id="KW-1185">Reference proteome</keyword>
<feature type="region of interest" description="Disordered" evidence="1">
    <location>
        <begin position="497"/>
        <end position="516"/>
    </location>
</feature>
<dbReference type="Proteomes" id="UP001138921">
    <property type="component" value="Unassembled WGS sequence"/>
</dbReference>
<dbReference type="AlphaFoldDB" id="A0A9X1AA75"/>
<evidence type="ECO:0000259" key="2">
    <source>
        <dbReference type="Pfam" id="PF02514"/>
    </source>
</evidence>
<sequence length="1218" mass="129753">MHILTTTSASLDDLIEPVDLGQKPADVVALSFTDSDLAGLANAWKADAANLPSMRLANLRDLRHPMSVDLWIDRVAAHARVILVRILGGHDWWRYGCDRLASLAREKGIALALLPGESHDEDLRLIEASTLPRAELDALLGYFREGGPENMKALVARLAGLAGAKSTTVAPVTVPKAGFYDPARGVMTAPFSPFTGRRSRQGDEGQEPTLDPLAQPLERPFGAPSPRERGEGSVIPILFYRSMLLAADVAPIDALVEALRAQGLHPAPIFVSSLKDKDSLAFVETALAQLDPAAIVTATAFAAGAEPGTETLFDRAGVPVFQVIVATTRREAWEGSPRGLAPADLAMHVVMPELDGRILAGAISFKAESDVDPALGFRAFANRPEPDRVEQVARRIAAHLRLRETPPEKRKLVILLPDYPSAPGRTGYAVGLDVPSSVLAMLHDLKDAGYEVESIPESPRELLELIETGGHGLALEDYVAMAADLPGEARDAVEAAWGGPAEEAEFSSRRSTLPPSVLPDISPTRGEIMPSLLTSPFADVAGSATSPKLPISPLVGEMSGRTEGGNVEHESSSPAGTFPFRAATFGNITVALAPDRGRSADRRADYHDPTLPPRHTLLAFGLWLQKSLGIHAIVHVGAHGTLEWLPGKAVALSSTCFPEIVTGSLPVVYPFIVSNPGEAAQAKRRIAAITLGHLPPPLAAAGLDEHQQKLERLVDEYAQADGLDRRRRDRLAKLIVETAAQTGLASEAGVANTDAPDEALRRIDAWLCDLKDFAIKDGLHVYGRIEADEPDAARRASAISERKNLIAALDGRHVKAGPSGAPARGRTDVLPTGRNLFTSDPRTMPTPTAFDLGKAASDEIMRSYLQGHGEWPRALVIDLWGSASLRTGGEEIAQGLALMGCRPQWDAATGRVTGIEVLPPAALGRPRVDVTWRISGLFRDMFPTQIALIDAAARAVATRDEDDSENPLAASTRASGKVEPRIFGSSPGTYGAGLEDLLSSGDWQAREELGRAYLDAASHAYGGSDGEGISAPGAFADRIADADLLVHTGDDPGRDILEGSADVAFIGGFTAALAALGRNADVIVLDTSDPHKPRPRSVTEAVGRVVRARATNARFIAGQMRHGPRGASEFAETVDRLIGFAETTNAIPGALIEAVHDAYVGNDDVRAFMLRENPAAAKFIAERFATARRRGLWHPLRNSIDDDLAALIAEAQAREVAA</sequence>
<name>A0A9X1AA75_9HYPH</name>